<dbReference type="Proteomes" id="UP001060085">
    <property type="component" value="Linkage Group LG04"/>
</dbReference>
<reference evidence="2" key="1">
    <citation type="journal article" date="2023" name="Nat. Plants">
        <title>Single-cell RNA sequencing provides a high-resolution roadmap for understanding the multicellular compartmentation of specialized metabolism.</title>
        <authorList>
            <person name="Sun S."/>
            <person name="Shen X."/>
            <person name="Li Y."/>
            <person name="Li Y."/>
            <person name="Wang S."/>
            <person name="Li R."/>
            <person name="Zhang H."/>
            <person name="Shen G."/>
            <person name="Guo B."/>
            <person name="Wei J."/>
            <person name="Xu J."/>
            <person name="St-Pierre B."/>
            <person name="Chen S."/>
            <person name="Sun C."/>
        </authorList>
    </citation>
    <scope>NUCLEOTIDE SEQUENCE [LARGE SCALE GENOMIC DNA]</scope>
</reference>
<gene>
    <name evidence="1" type="ORF">M9H77_17370</name>
</gene>
<accession>A0ACC0B4E1</accession>
<evidence type="ECO:0000313" key="2">
    <source>
        <dbReference type="Proteomes" id="UP001060085"/>
    </source>
</evidence>
<proteinExistence type="predicted"/>
<evidence type="ECO:0000313" key="1">
    <source>
        <dbReference type="EMBL" id="KAI5667517.1"/>
    </source>
</evidence>
<protein>
    <submittedName>
        <fullName evidence="1">Uncharacterized protein</fullName>
    </submittedName>
</protein>
<keyword evidence="2" id="KW-1185">Reference proteome</keyword>
<comment type="caution">
    <text evidence="1">The sequence shown here is derived from an EMBL/GenBank/DDBJ whole genome shotgun (WGS) entry which is preliminary data.</text>
</comment>
<dbReference type="EMBL" id="CM044704">
    <property type="protein sequence ID" value="KAI5667517.1"/>
    <property type="molecule type" value="Genomic_DNA"/>
</dbReference>
<name>A0ACC0B4E1_CATRO</name>
<sequence>MSTQGYHDMSAHNPYPFYEGGFQGRPQARGYYRPYEEVPRYEAWRKDNLFEDFGEDPNIDQAYHGGYHGNQQGDKTLDKIKNEEDCRDDLVDKEEGNEDQEINSFEVIEEGMSSVTIRALSNKVFEEEKMRGKERLETGKQKKNIEEGKRVDERKVSVEKAREEKLSRDKKMSYQKNDIGKREKRCFNAKDSEIIEAFEKEEKVLLLYCEVKIIEEYKDVFPEEHQVDLVPGAVIPNRSAYRSSPEETKEVRRQVEDLLSKRSFKEGGDPWKAVESKVTIKVDLHQVARFSSAMRIFFPLSFLTHWGT</sequence>
<organism evidence="1 2">
    <name type="scientific">Catharanthus roseus</name>
    <name type="common">Madagascar periwinkle</name>
    <name type="synonym">Vinca rosea</name>
    <dbReference type="NCBI Taxonomy" id="4058"/>
    <lineage>
        <taxon>Eukaryota</taxon>
        <taxon>Viridiplantae</taxon>
        <taxon>Streptophyta</taxon>
        <taxon>Embryophyta</taxon>
        <taxon>Tracheophyta</taxon>
        <taxon>Spermatophyta</taxon>
        <taxon>Magnoliopsida</taxon>
        <taxon>eudicotyledons</taxon>
        <taxon>Gunneridae</taxon>
        <taxon>Pentapetalae</taxon>
        <taxon>asterids</taxon>
        <taxon>lamiids</taxon>
        <taxon>Gentianales</taxon>
        <taxon>Apocynaceae</taxon>
        <taxon>Rauvolfioideae</taxon>
        <taxon>Vinceae</taxon>
        <taxon>Catharanthinae</taxon>
        <taxon>Catharanthus</taxon>
    </lineage>
</organism>